<dbReference type="CDD" id="cd03025">
    <property type="entry name" value="DsbA_FrnE_like"/>
    <property type="match status" value="1"/>
</dbReference>
<keyword evidence="1 2" id="KW-0963">Cytoplasm</keyword>
<dbReference type="Gene3D" id="1.10.472.60">
    <property type="entry name" value="putative protein disulfide isomerase domain"/>
    <property type="match status" value="1"/>
</dbReference>
<organism evidence="3 4">
    <name type="scientific">Shouchella lonarensis</name>
    <dbReference type="NCBI Taxonomy" id="1464122"/>
    <lineage>
        <taxon>Bacteria</taxon>
        <taxon>Bacillati</taxon>
        <taxon>Bacillota</taxon>
        <taxon>Bacilli</taxon>
        <taxon>Bacillales</taxon>
        <taxon>Bacillaceae</taxon>
        <taxon>Shouchella</taxon>
    </lineage>
</organism>
<gene>
    <name evidence="2" type="primary">spxH</name>
    <name evidence="3" type="ORF">SAMN05421737_101216</name>
</gene>
<dbReference type="SUPFAM" id="SSF52833">
    <property type="entry name" value="Thioredoxin-like"/>
    <property type="match status" value="1"/>
</dbReference>
<reference evidence="4" key="1">
    <citation type="submission" date="2016-09" db="EMBL/GenBank/DDBJ databases">
        <authorList>
            <person name="Varghese N."/>
            <person name="Submissions S."/>
        </authorList>
    </citation>
    <scope>NUCLEOTIDE SEQUENCE [LARGE SCALE GENOMIC DNA]</scope>
    <source>
        <strain evidence="4">25nlg</strain>
    </source>
</reference>
<sequence>MNIKHYSHNTCDEQLGVCGITSNDRILTTKKPIEIYTFIDPLCSQCWSMEPILKKLRVEYGHYLKIRILVAGKLTTWNSRGSRNAHLNSITIERQHSMSSAGNIPIQDMDLEPFKVSLAIKAAELQGPRAGHAFLRKLREALFLKQRCITDQTVLITCAKEASLDVDAFLTDLTSTSAVKALQCDLQTTREMGVETVPTFVFFNGHTEEAGIKISGEYPFSVYVQVLADMLGFTPRKSNSLSLEIFLQQFDFVATLEVAVVLDLSLDEAERQLKMLLLQQKIEAVPFRYGTFWRWIR</sequence>
<keyword evidence="3" id="KW-0413">Isomerase</keyword>
<dbReference type="PANTHER" id="PTHR13887">
    <property type="entry name" value="GLUTATHIONE S-TRANSFERASE KAPPA"/>
    <property type="match status" value="1"/>
</dbReference>
<keyword evidence="4" id="KW-1185">Reference proteome</keyword>
<dbReference type="STRING" id="1464122.SAMN05421737_101216"/>
<dbReference type="GO" id="GO:0016853">
    <property type="term" value="F:isomerase activity"/>
    <property type="evidence" value="ECO:0007669"/>
    <property type="project" value="UniProtKB-KW"/>
</dbReference>
<name>A0A1G6GL99_9BACI</name>
<comment type="function">
    <text evidence="2">Adapter protein required for efficient degradation of Spx by ClpXP under non-stress conditions. Interaction with Spx stabilizes Spx and exposes the C-terminus of Spx for recognition and proteolysis by ClpXP.</text>
</comment>
<protein>
    <recommendedName>
        <fullName evidence="2">ClpXP adapter protein SpxH</fullName>
    </recommendedName>
</protein>
<dbReference type="GO" id="GO:0005737">
    <property type="term" value="C:cytoplasm"/>
    <property type="evidence" value="ECO:0007669"/>
    <property type="project" value="UniProtKB-SubCell"/>
</dbReference>
<dbReference type="EMBL" id="FMYM01000001">
    <property type="protein sequence ID" value="SDB82788.1"/>
    <property type="molecule type" value="Genomic_DNA"/>
</dbReference>
<accession>A0A1G6GL99</accession>
<dbReference type="Gene3D" id="3.40.30.10">
    <property type="entry name" value="Glutaredoxin"/>
    <property type="match status" value="1"/>
</dbReference>
<dbReference type="RefSeq" id="WP_090774445.1">
    <property type="nucleotide sequence ID" value="NZ_FMYM01000001.1"/>
</dbReference>
<dbReference type="HAMAP" id="MF_02245">
    <property type="entry name" value="Adapter_SpxH"/>
    <property type="match status" value="1"/>
</dbReference>
<comment type="subcellular location">
    <subcellularLocation>
        <location evidence="2">Cytoplasm</location>
    </subcellularLocation>
</comment>
<comment type="similarity">
    <text evidence="2">Belongs to the SpxH family.</text>
</comment>
<dbReference type="InterPro" id="IPR036249">
    <property type="entry name" value="Thioredoxin-like_sf"/>
</dbReference>
<dbReference type="Pfam" id="PF13743">
    <property type="entry name" value="Thioredoxin_5"/>
    <property type="match status" value="1"/>
</dbReference>
<dbReference type="PANTHER" id="PTHR13887:SF47">
    <property type="entry name" value="CLPXP ADAPTER PROTEIN SPXH"/>
    <property type="match status" value="1"/>
</dbReference>
<dbReference type="Proteomes" id="UP000242662">
    <property type="component" value="Unassembled WGS sequence"/>
</dbReference>
<evidence type="ECO:0000313" key="3">
    <source>
        <dbReference type="EMBL" id="SDB82788.1"/>
    </source>
</evidence>
<dbReference type="OrthoDB" id="9813770at2"/>
<proteinExistence type="inferred from homology"/>
<comment type="subunit">
    <text evidence="2">Interacts with Spx.</text>
</comment>
<evidence type="ECO:0000256" key="1">
    <source>
        <dbReference type="ARBA" id="ARBA00022490"/>
    </source>
</evidence>
<evidence type="ECO:0000256" key="2">
    <source>
        <dbReference type="HAMAP-Rule" id="MF_02245"/>
    </source>
</evidence>
<dbReference type="InterPro" id="IPR046404">
    <property type="entry name" value="Adapter_SpxH"/>
</dbReference>
<evidence type="ECO:0000313" key="4">
    <source>
        <dbReference type="Proteomes" id="UP000242662"/>
    </source>
</evidence>
<dbReference type="AlphaFoldDB" id="A0A1G6GL99"/>